<proteinExistence type="predicted"/>
<dbReference type="EMBL" id="JBHLTG010000009">
    <property type="protein sequence ID" value="MFC0681765.1"/>
    <property type="molecule type" value="Genomic_DNA"/>
</dbReference>
<keyword evidence="4" id="KW-1185">Reference proteome</keyword>
<evidence type="ECO:0000256" key="2">
    <source>
        <dbReference type="SAM" id="MobiDB-lite"/>
    </source>
</evidence>
<evidence type="ECO:0000313" key="4">
    <source>
        <dbReference type="Proteomes" id="UP001589896"/>
    </source>
</evidence>
<protein>
    <recommendedName>
        <fullName evidence="5">KfrA N-terminal DNA-binding domain-containing protein</fullName>
    </recommendedName>
</protein>
<comment type="caution">
    <text evidence="3">The sequence shown here is derived from an EMBL/GenBank/DDBJ whole genome shotgun (WGS) entry which is preliminary data.</text>
</comment>
<keyword evidence="1" id="KW-0175">Coiled coil</keyword>
<name>A0ABV6RXQ3_9GAMM</name>
<feature type="region of interest" description="Disordered" evidence="2">
    <location>
        <begin position="1"/>
        <end position="36"/>
    </location>
</feature>
<evidence type="ECO:0008006" key="5">
    <source>
        <dbReference type="Google" id="ProtNLM"/>
    </source>
</evidence>
<evidence type="ECO:0000256" key="1">
    <source>
        <dbReference type="SAM" id="Coils"/>
    </source>
</evidence>
<evidence type="ECO:0000313" key="3">
    <source>
        <dbReference type="EMBL" id="MFC0681765.1"/>
    </source>
</evidence>
<gene>
    <name evidence="3" type="ORF">ACFFGH_28370</name>
</gene>
<sequence>MAEFDLGAASSNQPSDDTPTSERGKQAKVPLAKPEPKTQLELWSLAYARPDRQLSLKKETVEAIEPEDGELEAVRQLIDTRHQNDPAVWVPARILVALGEGKARREVWQRAAELSVYALSRYAGVGELVDWPMPATSVAQSGEMVFVRAEQHARLRKLNDDRAKVAAQNVVRAYALLQVFARNWDATKLALEMAGRVWRPTQSQQQSHFAQAAALIGVSVGEPLGILVQVFGEEVRTQRRELARAQAEAHRRADEAQKLGRSLETAEWRAQQAEDRATEHEARITELERQLDGERQRGSIDRSHLADDFETLRGEVLRRLSSQVDLLTDGLHALKAGHSPIAEEYVDRALRAITGEVARLREVGKGEQ</sequence>
<reference evidence="3 4" key="1">
    <citation type="submission" date="2024-09" db="EMBL/GenBank/DDBJ databases">
        <authorList>
            <person name="Sun Q."/>
            <person name="Mori K."/>
        </authorList>
    </citation>
    <scope>NUCLEOTIDE SEQUENCE [LARGE SCALE GENOMIC DNA]</scope>
    <source>
        <strain evidence="3 4">KCTC 23076</strain>
    </source>
</reference>
<accession>A0ABV6RXQ3</accession>
<dbReference type="RefSeq" id="WP_386674990.1">
    <property type="nucleotide sequence ID" value="NZ_JBHLTG010000009.1"/>
</dbReference>
<organism evidence="3 4">
    <name type="scientific">Lysobacter korlensis</name>
    <dbReference type="NCBI Taxonomy" id="553636"/>
    <lineage>
        <taxon>Bacteria</taxon>
        <taxon>Pseudomonadati</taxon>
        <taxon>Pseudomonadota</taxon>
        <taxon>Gammaproteobacteria</taxon>
        <taxon>Lysobacterales</taxon>
        <taxon>Lysobacteraceae</taxon>
        <taxon>Lysobacter</taxon>
    </lineage>
</organism>
<feature type="coiled-coil region" evidence="1">
    <location>
        <begin position="228"/>
        <end position="297"/>
    </location>
</feature>
<feature type="compositionally biased region" description="Polar residues" evidence="2">
    <location>
        <begin position="9"/>
        <end position="18"/>
    </location>
</feature>
<dbReference type="Proteomes" id="UP001589896">
    <property type="component" value="Unassembled WGS sequence"/>
</dbReference>